<evidence type="ECO:0000259" key="2">
    <source>
        <dbReference type="PROSITE" id="PS50943"/>
    </source>
</evidence>
<evidence type="ECO:0000313" key="4">
    <source>
        <dbReference type="Proteomes" id="UP001212170"/>
    </source>
</evidence>
<dbReference type="RefSeq" id="WP_271337337.1">
    <property type="nucleotide sequence ID" value="NZ_JAMZNK010000036.1"/>
</dbReference>
<dbReference type="InterPro" id="IPR050807">
    <property type="entry name" value="TransReg_Diox_bact_type"/>
</dbReference>
<organism evidence="3 4">
    <name type="scientific">Flavobacterium azizsancarii</name>
    <dbReference type="NCBI Taxonomy" id="2961580"/>
    <lineage>
        <taxon>Bacteria</taxon>
        <taxon>Pseudomonadati</taxon>
        <taxon>Bacteroidota</taxon>
        <taxon>Flavobacteriia</taxon>
        <taxon>Flavobacteriales</taxon>
        <taxon>Flavobacteriaceae</taxon>
        <taxon>Flavobacterium</taxon>
    </lineage>
</organism>
<evidence type="ECO:0000313" key="3">
    <source>
        <dbReference type="EMBL" id="MDA6071539.1"/>
    </source>
</evidence>
<dbReference type="PANTHER" id="PTHR46797:SF1">
    <property type="entry name" value="METHYLPHOSPHONATE SYNTHASE"/>
    <property type="match status" value="1"/>
</dbReference>
<gene>
    <name evidence="3" type="ORF">NJT12_18110</name>
</gene>
<protein>
    <submittedName>
        <fullName evidence="3">Helix-turn-helix domain-containing protein</fullName>
    </submittedName>
</protein>
<dbReference type="Gene3D" id="1.10.260.40">
    <property type="entry name" value="lambda repressor-like DNA-binding domains"/>
    <property type="match status" value="1"/>
</dbReference>
<reference evidence="3 4" key="1">
    <citation type="journal article" date="2023" name="Chemosphere">
        <title>Whole genome analysis of Flavobacterium aziz-sancarii sp. nov., isolated from Ardley Island (Antarctica), revealed a rich resistome and bioremediation potential.</title>
        <authorList>
            <person name="Otur C."/>
            <person name="Okay S."/>
            <person name="Kurt-Kizildogan A."/>
        </authorList>
    </citation>
    <scope>NUCLEOTIDE SEQUENCE [LARGE SCALE GENOMIC DNA]</scope>
    <source>
        <strain evidence="3 4">AC</strain>
    </source>
</reference>
<keyword evidence="1" id="KW-0238">DNA-binding</keyword>
<evidence type="ECO:0000256" key="1">
    <source>
        <dbReference type="ARBA" id="ARBA00023125"/>
    </source>
</evidence>
<dbReference type="InterPro" id="IPR001387">
    <property type="entry name" value="Cro/C1-type_HTH"/>
</dbReference>
<feature type="domain" description="HTH cro/C1-type" evidence="2">
    <location>
        <begin position="9"/>
        <end position="63"/>
    </location>
</feature>
<comment type="caution">
    <text evidence="3">The sequence shown here is derived from an EMBL/GenBank/DDBJ whole genome shotgun (WGS) entry which is preliminary data.</text>
</comment>
<dbReference type="EMBL" id="JAMZNK010000036">
    <property type="protein sequence ID" value="MDA6071539.1"/>
    <property type="molecule type" value="Genomic_DNA"/>
</dbReference>
<name>A0ABT4WG19_9FLAO</name>
<dbReference type="CDD" id="cd00093">
    <property type="entry name" value="HTH_XRE"/>
    <property type="match status" value="1"/>
</dbReference>
<dbReference type="Proteomes" id="UP001212170">
    <property type="component" value="Unassembled WGS sequence"/>
</dbReference>
<dbReference type="SUPFAM" id="SSF47413">
    <property type="entry name" value="lambda repressor-like DNA-binding domains"/>
    <property type="match status" value="1"/>
</dbReference>
<accession>A0ABT4WG19</accession>
<dbReference type="SMART" id="SM00530">
    <property type="entry name" value="HTH_XRE"/>
    <property type="match status" value="1"/>
</dbReference>
<sequence>MNHAVYKNIKKIRELKNLTRDHVADELKMSTSGYGKIERGEVDLTVSKLEKIAEVLDVSIEFIFRFDVSLFFENRTNRKKDLF</sequence>
<dbReference type="PANTHER" id="PTHR46797">
    <property type="entry name" value="HTH-TYPE TRANSCRIPTIONAL REGULATOR"/>
    <property type="match status" value="1"/>
</dbReference>
<dbReference type="InterPro" id="IPR010982">
    <property type="entry name" value="Lambda_DNA-bd_dom_sf"/>
</dbReference>
<dbReference type="Pfam" id="PF01381">
    <property type="entry name" value="HTH_3"/>
    <property type="match status" value="1"/>
</dbReference>
<proteinExistence type="predicted"/>
<dbReference type="PROSITE" id="PS50943">
    <property type="entry name" value="HTH_CROC1"/>
    <property type="match status" value="1"/>
</dbReference>
<keyword evidence="4" id="KW-1185">Reference proteome</keyword>